<reference evidence="1" key="1">
    <citation type="submission" date="2022-07" db="EMBL/GenBank/DDBJ databases">
        <title>Arcobacter roscoffensis sp. nov., a marine bacterium isolated from coastal seawater collected from Roscoff, France.</title>
        <authorList>
            <person name="Pascual J."/>
            <person name="Lepeaux C."/>
            <person name="Methner A."/>
            <person name="Overmann J."/>
        </authorList>
    </citation>
    <scope>NUCLEOTIDE SEQUENCE</scope>
    <source>
        <strain evidence="1">ARW1-2F2</strain>
    </source>
</reference>
<evidence type="ECO:0000313" key="1">
    <source>
        <dbReference type="EMBL" id="UTJ05574.1"/>
    </source>
</evidence>
<dbReference type="EMBL" id="CP100595">
    <property type="protein sequence ID" value="UTJ05574.1"/>
    <property type="molecule type" value="Genomic_DNA"/>
</dbReference>
<organism evidence="1 2">
    <name type="scientific">Arcobacter roscoffensis</name>
    <dbReference type="NCBI Taxonomy" id="2961520"/>
    <lineage>
        <taxon>Bacteria</taxon>
        <taxon>Pseudomonadati</taxon>
        <taxon>Campylobacterota</taxon>
        <taxon>Epsilonproteobacteria</taxon>
        <taxon>Campylobacterales</taxon>
        <taxon>Arcobacteraceae</taxon>
        <taxon>Arcobacter</taxon>
    </lineage>
</organism>
<sequence>MSKNINNTQKPLLRDPSVVMDLKRMGAMHQSRISFTRTLIRKMANENWTITNTKWDLCKDGYGTAIYELKTPNNTYNVVIFSNHIKDEERNDRVIAEKWDTTFTLIKGDVSNKLLEVLKSNVPLQEAGRNTNRAFVLARANKSVRVFDHVINSLASGEQPNIEEVAKVGYILRTTAVYGSGKFGINDYVALESNPDFSQSFSAEMCAVYILRQFSLDWANYIAKNKGGDKAVTLDKDIQRFLGIGNATGLGMAPYLIRHPKVVDNWLYQREQALGKVSLEEITQEKAQELVGYLNRAITHLEDVVTINENQKKLNIQAAIELPSIIDSTKKLIGSTFKELIESSTNASYEAQEVLISSIIELYPELVDCHQNHMRVDEQPLELAGVKIKALKEKIKSHYSWALNYDFSTEKSTYWFWYVSEDKGEPRLGVRNVDKGHELELPLDIARRVTNLNAALENVEDDEAVTKYLLENPQYSAIVRRVWTMGACQMGEIQANVLDEDFLPMDLLRAKLAMFGATKFDPRSDRWVQVTFFQSAPLANEIHNGEWLFPQIPKSKDDRLNIEEGKISVSRTELRTMCSNAFNGLKRDSGEADIISKMVVDTEMVGLDGVKHYANALKFLKDSNKTALNISSEDSHIIVDLNNDTILGHIQILIAYALEFIPNNDTVTLEIKNCHNRWLVFPQALRIAKKGLSARFSWDNSSNDKSISYLIGANEEFPEVCISSSNGFNKRTLFIEISTKDIKTKCDSSELISSKQLKKAFNDASENGLVINLEDWNALKEVAKAIYVESSESSRNDAGGVVES</sequence>
<dbReference type="Proteomes" id="UP001060012">
    <property type="component" value="Chromosome"/>
</dbReference>
<proteinExistence type="predicted"/>
<accession>A0ABY5E1Y4</accession>
<protein>
    <submittedName>
        <fullName evidence="1">DUF3726 domain-containing protein</fullName>
    </submittedName>
</protein>
<gene>
    <name evidence="1" type="ORF">NJU99_09880</name>
</gene>
<keyword evidence="2" id="KW-1185">Reference proteome</keyword>
<dbReference type="Pfam" id="PF12525">
    <property type="entry name" value="DUF3726"/>
    <property type="match status" value="1"/>
</dbReference>
<dbReference type="InterPro" id="IPR022201">
    <property type="entry name" value="DUF3726"/>
</dbReference>
<name>A0ABY5E1Y4_9BACT</name>
<evidence type="ECO:0000313" key="2">
    <source>
        <dbReference type="Proteomes" id="UP001060012"/>
    </source>
</evidence>
<dbReference type="RefSeq" id="WP_254575755.1">
    <property type="nucleotide sequence ID" value="NZ_CP100595.1"/>
</dbReference>